<dbReference type="SUPFAM" id="SSF51092">
    <property type="entry name" value="Vitelline membrane outer protein-I (VMO-I)"/>
    <property type="match status" value="1"/>
</dbReference>
<dbReference type="InterPro" id="IPR005515">
    <property type="entry name" value="VOMI"/>
</dbReference>
<proteinExistence type="predicted"/>
<dbReference type="InterPro" id="IPR036706">
    <property type="entry name" value="VOMI_sf"/>
</dbReference>
<organism evidence="1 2">
    <name type="scientific">Adineta steineri</name>
    <dbReference type="NCBI Taxonomy" id="433720"/>
    <lineage>
        <taxon>Eukaryota</taxon>
        <taxon>Metazoa</taxon>
        <taxon>Spiralia</taxon>
        <taxon>Gnathifera</taxon>
        <taxon>Rotifera</taxon>
        <taxon>Eurotatoria</taxon>
        <taxon>Bdelloidea</taxon>
        <taxon>Adinetida</taxon>
        <taxon>Adinetidae</taxon>
        <taxon>Adineta</taxon>
    </lineage>
</organism>
<dbReference type="AlphaFoldDB" id="A0A820EAW7"/>
<gene>
    <name evidence="1" type="ORF">OKA104_LOCUS43212</name>
</gene>
<sequence>GTGCAQGSAICGINTKFEVSNDPSNDNTAMNGAFFACCSL</sequence>
<name>A0A820EAW7_9BILA</name>
<dbReference type="EMBL" id="CAJOAY010011880">
    <property type="protein sequence ID" value="CAF4243605.1"/>
    <property type="molecule type" value="Genomic_DNA"/>
</dbReference>
<dbReference type="Gene3D" id="2.100.10.20">
    <property type="entry name" value="Vitelline membrane outer layer protein I (VOMI)"/>
    <property type="match status" value="1"/>
</dbReference>
<protein>
    <submittedName>
        <fullName evidence="1">Uncharacterized protein</fullName>
    </submittedName>
</protein>
<evidence type="ECO:0000313" key="1">
    <source>
        <dbReference type="EMBL" id="CAF4243605.1"/>
    </source>
</evidence>
<comment type="caution">
    <text evidence="1">The sequence shown here is derived from an EMBL/GenBank/DDBJ whole genome shotgun (WGS) entry which is preliminary data.</text>
</comment>
<accession>A0A820EAW7</accession>
<dbReference type="Pfam" id="PF03762">
    <property type="entry name" value="VOMI"/>
    <property type="match status" value="1"/>
</dbReference>
<feature type="non-terminal residue" evidence="1">
    <location>
        <position position="1"/>
    </location>
</feature>
<reference evidence="1" key="1">
    <citation type="submission" date="2021-02" db="EMBL/GenBank/DDBJ databases">
        <authorList>
            <person name="Nowell W R."/>
        </authorList>
    </citation>
    <scope>NUCLEOTIDE SEQUENCE</scope>
</reference>
<dbReference type="Proteomes" id="UP000663881">
    <property type="component" value="Unassembled WGS sequence"/>
</dbReference>
<evidence type="ECO:0000313" key="2">
    <source>
        <dbReference type="Proteomes" id="UP000663881"/>
    </source>
</evidence>